<dbReference type="Proteomes" id="UP000515163">
    <property type="component" value="Unplaced"/>
</dbReference>
<dbReference type="AlphaFoldDB" id="A0A6P8HJG4"/>
<accession>A0A6P8HJG4</accession>
<dbReference type="RefSeq" id="XP_031555981.1">
    <property type="nucleotide sequence ID" value="XM_031700121.1"/>
</dbReference>
<dbReference type="GeneID" id="116292769"/>
<dbReference type="KEGG" id="aten:116292769"/>
<reference evidence="2" key="1">
    <citation type="submission" date="2025-08" db="UniProtKB">
        <authorList>
            <consortium name="RefSeq"/>
        </authorList>
    </citation>
    <scope>IDENTIFICATION</scope>
    <source>
        <tissue evidence="2">Tentacle</tissue>
    </source>
</reference>
<protein>
    <submittedName>
        <fullName evidence="2">Uncharacterized protein LOC116292769</fullName>
    </submittedName>
</protein>
<evidence type="ECO:0000313" key="1">
    <source>
        <dbReference type="Proteomes" id="UP000515163"/>
    </source>
</evidence>
<dbReference type="OrthoDB" id="5970923at2759"/>
<organism evidence="1 2">
    <name type="scientific">Actinia tenebrosa</name>
    <name type="common">Australian red waratah sea anemone</name>
    <dbReference type="NCBI Taxonomy" id="6105"/>
    <lineage>
        <taxon>Eukaryota</taxon>
        <taxon>Metazoa</taxon>
        <taxon>Cnidaria</taxon>
        <taxon>Anthozoa</taxon>
        <taxon>Hexacorallia</taxon>
        <taxon>Actiniaria</taxon>
        <taxon>Actiniidae</taxon>
        <taxon>Actinia</taxon>
    </lineage>
</organism>
<evidence type="ECO:0000313" key="2">
    <source>
        <dbReference type="RefSeq" id="XP_031555981.1"/>
    </source>
</evidence>
<name>A0A6P8HJG4_ACTTE</name>
<dbReference type="InParanoid" id="A0A6P8HJG4"/>
<sequence>MGTSIAKPSKHQENTNKRVPAVLKQTCEREEAQVSSSDSFRFEPLGDIYTEILTADIRSDFLYTGLNQHYGVGNAITASFNLVPTATNDPAFLFKHRAVIRLAPILNKYQADGGVEYDLRIETSMMMAFKILIKQISRTKFKKSVVIELENTSVTGATTSEGSTSTSSTEASCTSRRAECVFVVKNITSGAEGTQSGMKGTVTQNIDILEKIAQYSSQGGRIMCITVVGSLDQTLASDTDLFDPKLRFNTVSVADVFMEVPRMPLPAMFIYQIVTTLIPYRVKGFRNNQEVSVLFDYAEFFLTHLNQGWKLVGIIQYDTGKNRLNSFWFFEKEKTRIDDSSPVYEGTIVAHKHIYEGATKRVEMIKSDVKPVLQEMGAKGWEIACSLDTPEATRINEITTQIIILLFFQRRIIYP</sequence>
<gene>
    <name evidence="2" type="primary">LOC116292769</name>
</gene>
<proteinExistence type="predicted"/>
<keyword evidence="1" id="KW-1185">Reference proteome</keyword>